<feature type="compositionally biased region" description="Polar residues" evidence="3">
    <location>
        <begin position="571"/>
        <end position="583"/>
    </location>
</feature>
<dbReference type="GO" id="GO:0003677">
    <property type="term" value="F:DNA binding"/>
    <property type="evidence" value="ECO:0007669"/>
    <property type="project" value="UniProtKB-KW"/>
</dbReference>
<dbReference type="EMBL" id="KQ421173">
    <property type="protein sequence ID" value="KOF78215.1"/>
    <property type="molecule type" value="Genomic_DNA"/>
</dbReference>
<feature type="region of interest" description="Disordered" evidence="3">
    <location>
        <begin position="64"/>
        <end position="83"/>
    </location>
</feature>
<dbReference type="GO" id="GO:0003682">
    <property type="term" value="F:chromatin binding"/>
    <property type="evidence" value="ECO:0007669"/>
    <property type="project" value="InterPro"/>
</dbReference>
<evidence type="ECO:0000313" key="4">
    <source>
        <dbReference type="EMBL" id="KOF78215.1"/>
    </source>
</evidence>
<dbReference type="InterPro" id="IPR055315">
    <property type="entry name" value="Cramped-like"/>
</dbReference>
<proteinExistence type="predicted"/>
<dbReference type="AlphaFoldDB" id="A0A0L8GNL4"/>
<name>A0A0L8GNL4_OCTBM</name>
<feature type="compositionally biased region" description="Low complexity" evidence="3">
    <location>
        <begin position="108"/>
        <end position="130"/>
    </location>
</feature>
<feature type="region of interest" description="Disordered" evidence="3">
    <location>
        <begin position="90"/>
        <end position="130"/>
    </location>
</feature>
<dbReference type="GO" id="GO:0005634">
    <property type="term" value="C:nucleus"/>
    <property type="evidence" value="ECO:0007669"/>
    <property type="project" value="TreeGrafter"/>
</dbReference>
<accession>A0A0L8GNL4</accession>
<dbReference type="PANTHER" id="PTHR21677:SF1">
    <property type="entry name" value="PROTEIN CRAMPED-LIKE"/>
    <property type="match status" value="1"/>
</dbReference>
<feature type="compositionally biased region" description="Low complexity" evidence="3">
    <location>
        <begin position="69"/>
        <end position="79"/>
    </location>
</feature>
<keyword evidence="2" id="KW-0539">Nucleus</keyword>
<reference evidence="4" key="1">
    <citation type="submission" date="2015-07" db="EMBL/GenBank/DDBJ databases">
        <title>MeaNS - Measles Nucleotide Surveillance Program.</title>
        <authorList>
            <person name="Tran T."/>
            <person name="Druce J."/>
        </authorList>
    </citation>
    <scope>NUCLEOTIDE SEQUENCE</scope>
    <source>
        <strain evidence="4">UCB-OBI-ISO-001</strain>
        <tissue evidence="4">Gonad</tissue>
    </source>
</reference>
<evidence type="ECO:0000256" key="1">
    <source>
        <dbReference type="ARBA" id="ARBA00023125"/>
    </source>
</evidence>
<protein>
    <submittedName>
        <fullName evidence="4">Uncharacterized protein</fullName>
    </submittedName>
</protein>
<sequence>MPIVSTNNENSCDAAFVQSPKLSSENAKDDGILSGSFIKESDGPVTVSGTTDFADVSSDNAMFPDTMMSHSSNVSENSSQPVLNSAENKTLEMSPQVSEKNDENKSAVTSCNTSHTTTVTSNSSSVAPNTTDIRTSEDLEKIKIKLLEQSKKGWTMKEAENLTVAQLFLIFGKDEPIRLEYDWSKTSPDSKDKLYESYTIINRLRRLVHLATMEFTDYVKVKAPKSNEKPKSGKANSAGCEVCEACGKLLNPSDAKTNSKFVNKNINRNTCLQNNTKNGAIYKESCGNSENAVKRSHDKKEQKTEEKNDDSERVDGVFRVPVIPGKGPLPQTFVTNEYINKYRPTRYRRKLLHSAQKPVFFQRTLLPKENPHMMTLTLLPSATPGTVDASFLPVNNRTSTVIPTRDVSSLSNTYTTQVLTQPIVSTLSVHNQNSPVIVQGTVQTSVGLAASNTSSASMSAATAVVTNSFNTAITTGLSNSSTLAVNTNSLSVKLPVGVPTSVEVPSQISTTPQEMISLMNTSSTTTDTSATTSSSGTKLGSSPPNISTLFDISLSDVSMSMLEGSEAKAPTTDSGLTTPPLSTEFRSQTSPYYSPFKFNSDNNWILGEMSDLSLGSLLNDSPIKRVSTSETLPNNTVSTTSNSNSNLTLNSLFNDWSRDSSTSRMDLDTTLQMIMNENSMDYVSKFAELAEKVAASDASAAGTTQAAAAMVSARNSSTEEENTGLQQIRTLPWKL</sequence>
<dbReference type="OrthoDB" id="515799at2759"/>
<evidence type="ECO:0000256" key="2">
    <source>
        <dbReference type="ARBA" id="ARBA00023242"/>
    </source>
</evidence>
<feature type="region of interest" description="Disordered" evidence="3">
    <location>
        <begin position="521"/>
        <end position="542"/>
    </location>
</feature>
<feature type="region of interest" description="Disordered" evidence="3">
    <location>
        <begin position="292"/>
        <end position="313"/>
    </location>
</feature>
<feature type="region of interest" description="Disordered" evidence="3">
    <location>
        <begin position="564"/>
        <end position="583"/>
    </location>
</feature>
<evidence type="ECO:0000256" key="3">
    <source>
        <dbReference type="SAM" id="MobiDB-lite"/>
    </source>
</evidence>
<gene>
    <name evidence="4" type="ORF">OCBIM_22031136mg</name>
</gene>
<organism evidence="4">
    <name type="scientific">Octopus bimaculoides</name>
    <name type="common">California two-spotted octopus</name>
    <dbReference type="NCBI Taxonomy" id="37653"/>
    <lineage>
        <taxon>Eukaryota</taxon>
        <taxon>Metazoa</taxon>
        <taxon>Spiralia</taxon>
        <taxon>Lophotrochozoa</taxon>
        <taxon>Mollusca</taxon>
        <taxon>Cephalopoda</taxon>
        <taxon>Coleoidea</taxon>
        <taxon>Octopodiformes</taxon>
        <taxon>Octopoda</taxon>
        <taxon>Incirrata</taxon>
        <taxon>Octopodidae</taxon>
        <taxon>Octopus</taxon>
    </lineage>
</organism>
<keyword evidence="1" id="KW-0238">DNA-binding</keyword>
<dbReference type="STRING" id="37653.A0A0L8GNL4"/>
<dbReference type="GO" id="GO:0007389">
    <property type="term" value="P:pattern specification process"/>
    <property type="evidence" value="ECO:0007669"/>
    <property type="project" value="TreeGrafter"/>
</dbReference>
<dbReference type="PANTHER" id="PTHR21677">
    <property type="entry name" value="CRAMPED PROTEIN"/>
    <property type="match status" value="1"/>
</dbReference>